<protein>
    <submittedName>
        <fullName evidence="1">Uncharacterized protein</fullName>
    </submittedName>
</protein>
<sequence length="83" mass="9868">MSCPFSLENVKFRETAHIAFEDEYVTAYQSADIVPKIYKSVNTPRDKNGLASGKPKTYYRTRYSEWVTEKKFITQYQKIREKF</sequence>
<name>A0A8S5Q6W6_9CAUD</name>
<reference evidence="1" key="1">
    <citation type="journal article" date="2021" name="Proc. Natl. Acad. Sci. U.S.A.">
        <title>A Catalog of Tens of Thousands of Viruses from Human Metagenomes Reveals Hidden Associations with Chronic Diseases.</title>
        <authorList>
            <person name="Tisza M.J."/>
            <person name="Buck C.B."/>
        </authorList>
    </citation>
    <scope>NUCLEOTIDE SEQUENCE</scope>
    <source>
        <strain evidence="1">CtHiz26</strain>
    </source>
</reference>
<accession>A0A8S5Q6W6</accession>
<proteinExistence type="predicted"/>
<dbReference type="EMBL" id="BK015583">
    <property type="protein sequence ID" value="DAE14461.1"/>
    <property type="molecule type" value="Genomic_DNA"/>
</dbReference>
<evidence type="ECO:0000313" key="1">
    <source>
        <dbReference type="EMBL" id="DAE14461.1"/>
    </source>
</evidence>
<organism evidence="1">
    <name type="scientific">Siphoviridae sp. ctHiz26</name>
    <dbReference type="NCBI Taxonomy" id="2825423"/>
    <lineage>
        <taxon>Viruses</taxon>
        <taxon>Duplodnaviria</taxon>
        <taxon>Heunggongvirae</taxon>
        <taxon>Uroviricota</taxon>
        <taxon>Caudoviricetes</taxon>
    </lineage>
</organism>